<dbReference type="PANTHER" id="PTHR14464:SF4">
    <property type="entry name" value="EXONUCLEASE V"/>
    <property type="match status" value="1"/>
</dbReference>
<evidence type="ECO:0000256" key="10">
    <source>
        <dbReference type="ARBA" id="ARBA00022989"/>
    </source>
</evidence>
<feature type="region of interest" description="Disordered" evidence="12">
    <location>
        <begin position="251"/>
        <end position="288"/>
    </location>
</feature>
<dbReference type="VEuPathDB" id="FungiDB:BTJ68_01077"/>
<name>A0A3M7HH54_HORWE</name>
<dbReference type="VEuPathDB" id="FungiDB:BTJ68_00887"/>
<evidence type="ECO:0000313" key="13">
    <source>
        <dbReference type="EMBL" id="RMZ12613.1"/>
    </source>
</evidence>
<keyword evidence="11" id="KW-0472">Membrane</keyword>
<evidence type="ECO:0000256" key="11">
    <source>
        <dbReference type="ARBA" id="ARBA00023136"/>
    </source>
</evidence>
<feature type="region of interest" description="Disordered" evidence="12">
    <location>
        <begin position="300"/>
        <end position="326"/>
    </location>
</feature>
<evidence type="ECO:0000256" key="1">
    <source>
        <dbReference type="ARBA" id="ARBA00001966"/>
    </source>
</evidence>
<comment type="similarity">
    <text evidence="4">Belongs to the EXO5 family.</text>
</comment>
<evidence type="ECO:0000256" key="7">
    <source>
        <dbReference type="ARBA" id="ARBA00022692"/>
    </source>
</evidence>
<evidence type="ECO:0000256" key="3">
    <source>
        <dbReference type="ARBA" id="ARBA00006824"/>
    </source>
</evidence>
<keyword evidence="6" id="KW-0479">Metal-binding</keyword>
<dbReference type="InterPro" id="IPR019190">
    <property type="entry name" value="EXOV"/>
</dbReference>
<dbReference type="PANTHER" id="PTHR14464">
    <property type="entry name" value="EXONUCLEASE V"/>
    <property type="match status" value="1"/>
</dbReference>
<dbReference type="EMBL" id="QWIS01000042">
    <property type="protein sequence ID" value="RMZ12613.1"/>
    <property type="molecule type" value="Genomic_DNA"/>
</dbReference>
<keyword evidence="7" id="KW-0812">Transmembrane</keyword>
<keyword evidence="6" id="KW-0408">Iron</keyword>
<evidence type="ECO:0000256" key="12">
    <source>
        <dbReference type="SAM" id="MobiDB-lite"/>
    </source>
</evidence>
<dbReference type="Pfam" id="PF09810">
    <property type="entry name" value="Exo5"/>
    <property type="match status" value="1"/>
</dbReference>
<feature type="region of interest" description="Disordered" evidence="12">
    <location>
        <begin position="532"/>
        <end position="563"/>
    </location>
</feature>
<dbReference type="InterPro" id="IPR007248">
    <property type="entry name" value="Mpv17_PMP22"/>
</dbReference>
<dbReference type="GO" id="GO:0045145">
    <property type="term" value="F:single-stranded DNA 5'-3' DNA exonuclease activity"/>
    <property type="evidence" value="ECO:0007669"/>
    <property type="project" value="InterPro"/>
</dbReference>
<keyword evidence="6" id="KW-0004">4Fe-4S</keyword>
<keyword evidence="9" id="KW-0269">Exonuclease</keyword>
<feature type="compositionally biased region" description="Low complexity" evidence="12">
    <location>
        <begin position="39"/>
        <end position="52"/>
    </location>
</feature>
<proteinExistence type="inferred from homology"/>
<feature type="compositionally biased region" description="Polar residues" evidence="12">
    <location>
        <begin position="550"/>
        <end position="563"/>
    </location>
</feature>
<dbReference type="GO" id="GO:0005739">
    <property type="term" value="C:mitochondrion"/>
    <property type="evidence" value="ECO:0007669"/>
    <property type="project" value="TreeGrafter"/>
</dbReference>
<sequence>MTLSHFTGRATLRRLHQAVQRNILHQHQKRYGSSKEPFTRNQNTTQGQQQSKQWWTIPGPGWAWIEPLAAPLRGYGNMQRRSPILTQLESTLVIYYLGDLSAQIVQSNGLKDANYEPARGLRAMAIGLISSIPSYKWFLFLGRHFNYSSHLVSIGVKIVINQTFFTPIFNTYFFGMQSLLSGSTLEEAKRRVLDTVPVSWKNSWKVWPFVTAFSFTFIPPESRSVFAGVIAIFWQTYLSWLNKNAEALDKGHEQGRAAHQRRHDAMAGAATPQDNTSSMKSDDSDYGSDLDEATVDALFSQPEPQPSVGPKPGNIEQPVIVDDHGDDRPLARLARIRDSLTAAIVGLDSTSDTLKAAHQQPKTSIELEYAEDNRSAFSLSRPSNDSPEPEPSVESSSDTRTPIQRFRTPPKKPLSVTDIISPAWCELQYWYNLTRYGRVRATKAMKQGSSVHKVLEEQVHTEVPVEVQTKEDRFALRIWNIITGLRTLRRTGMTREMEVWGVVEGEVVNGIIDQITTTSPDEIMEAQMLEEAENAKSGSASRGKKRKPLSSDQRTLTDYMTSSQTGSILESGRGLEGWLGTLHERPPNVYLIDVKTRQSKSLPPQGSQTRPTYYQLMMYHRLFSALATNGVDAERIFERYKVQPDKTFSDTFIAQMSTFDTGADVDLEEDEWVPHDASQDSVSELLAHNSLAALWSLMMQEFQKAVPANSVSSLLTAEYRATGSGDLMGKRSFVFDAERLDAYVQDEMRWWKGERETKGVEIEEAFKCQICEFAPNCTWRNTKVEEGLQKAKLKKEKRQKSEV</sequence>
<gene>
    <name evidence="13" type="ORF">D0860_02922</name>
</gene>
<evidence type="ECO:0000256" key="8">
    <source>
        <dbReference type="ARBA" id="ARBA00022722"/>
    </source>
</evidence>
<dbReference type="GO" id="GO:0036297">
    <property type="term" value="P:interstrand cross-link repair"/>
    <property type="evidence" value="ECO:0007669"/>
    <property type="project" value="TreeGrafter"/>
</dbReference>
<dbReference type="GO" id="GO:0051539">
    <property type="term" value="F:4 iron, 4 sulfur cluster binding"/>
    <property type="evidence" value="ECO:0007669"/>
    <property type="project" value="UniProtKB-KW"/>
</dbReference>
<protein>
    <submittedName>
        <fullName evidence="13">Uncharacterized protein</fullName>
    </submittedName>
</protein>
<comment type="subunit">
    <text evidence="5">Monomer.</text>
</comment>
<evidence type="ECO:0000256" key="5">
    <source>
        <dbReference type="ARBA" id="ARBA00011245"/>
    </source>
</evidence>
<dbReference type="Pfam" id="PF04117">
    <property type="entry name" value="Mpv17_PMP22"/>
    <property type="match status" value="1"/>
</dbReference>
<accession>A0A3M7HH54</accession>
<feature type="compositionally biased region" description="Low complexity" evidence="12">
    <location>
        <begin position="380"/>
        <end position="396"/>
    </location>
</feature>
<feature type="region of interest" description="Disordered" evidence="12">
    <location>
        <begin position="353"/>
        <end position="413"/>
    </location>
</feature>
<comment type="similarity">
    <text evidence="3">Belongs to the peroxisomal membrane protein PXMP2/4 family.</text>
</comment>
<keyword evidence="8" id="KW-0540">Nuclease</keyword>
<comment type="subcellular location">
    <subcellularLocation>
        <location evidence="2">Membrane</location>
        <topology evidence="2">Multi-pass membrane protein</topology>
    </subcellularLocation>
</comment>
<evidence type="ECO:0000256" key="6">
    <source>
        <dbReference type="ARBA" id="ARBA00022485"/>
    </source>
</evidence>
<dbReference type="GO" id="GO:0016020">
    <property type="term" value="C:membrane"/>
    <property type="evidence" value="ECO:0007669"/>
    <property type="project" value="UniProtKB-SubCell"/>
</dbReference>
<organism evidence="13 14">
    <name type="scientific">Hortaea werneckii</name>
    <name type="common">Black yeast</name>
    <name type="synonym">Cladosporium werneckii</name>
    <dbReference type="NCBI Taxonomy" id="91943"/>
    <lineage>
        <taxon>Eukaryota</taxon>
        <taxon>Fungi</taxon>
        <taxon>Dikarya</taxon>
        <taxon>Ascomycota</taxon>
        <taxon>Pezizomycotina</taxon>
        <taxon>Dothideomycetes</taxon>
        <taxon>Dothideomycetidae</taxon>
        <taxon>Mycosphaerellales</taxon>
        <taxon>Teratosphaeriaceae</taxon>
        <taxon>Hortaea</taxon>
    </lineage>
</organism>
<feature type="region of interest" description="Disordered" evidence="12">
    <location>
        <begin position="27"/>
        <end position="52"/>
    </location>
</feature>
<evidence type="ECO:0000256" key="4">
    <source>
        <dbReference type="ARBA" id="ARBA00009797"/>
    </source>
</evidence>
<evidence type="ECO:0000256" key="2">
    <source>
        <dbReference type="ARBA" id="ARBA00004141"/>
    </source>
</evidence>
<reference evidence="13 14" key="1">
    <citation type="journal article" date="2018" name="BMC Genomics">
        <title>Genomic evidence for intraspecific hybridization in a clonal and extremely halotolerant yeast.</title>
        <authorList>
            <person name="Gostincar C."/>
            <person name="Stajich J.E."/>
            <person name="Zupancic J."/>
            <person name="Zalar P."/>
            <person name="Gunde-Cimerman N."/>
        </authorList>
    </citation>
    <scope>NUCLEOTIDE SEQUENCE [LARGE SCALE GENOMIC DNA]</scope>
    <source>
        <strain evidence="13 14">EXF-562</strain>
    </source>
</reference>
<keyword evidence="6" id="KW-0411">Iron-sulfur</keyword>
<dbReference type="Proteomes" id="UP000280598">
    <property type="component" value="Unassembled WGS sequence"/>
</dbReference>
<comment type="cofactor">
    <cofactor evidence="1">
        <name>[4Fe-4S] cluster</name>
        <dbReference type="ChEBI" id="CHEBI:49883"/>
    </cofactor>
</comment>
<dbReference type="GO" id="GO:0005634">
    <property type="term" value="C:nucleus"/>
    <property type="evidence" value="ECO:0007669"/>
    <property type="project" value="TreeGrafter"/>
</dbReference>
<keyword evidence="10" id="KW-1133">Transmembrane helix</keyword>
<evidence type="ECO:0000256" key="9">
    <source>
        <dbReference type="ARBA" id="ARBA00022839"/>
    </source>
</evidence>
<dbReference type="AlphaFoldDB" id="A0A3M7HH54"/>
<comment type="caution">
    <text evidence="13">The sequence shown here is derived from an EMBL/GenBank/DDBJ whole genome shotgun (WGS) entry which is preliminary data.</text>
</comment>
<keyword evidence="9" id="KW-0378">Hydrolase</keyword>
<evidence type="ECO:0000313" key="14">
    <source>
        <dbReference type="Proteomes" id="UP000280598"/>
    </source>
</evidence>